<dbReference type="PROSITE" id="PS51918">
    <property type="entry name" value="RADICAL_SAM"/>
    <property type="match status" value="1"/>
</dbReference>
<dbReference type="Gene3D" id="3.20.20.70">
    <property type="entry name" value="Aldolase class I"/>
    <property type="match status" value="1"/>
</dbReference>
<evidence type="ECO:0000256" key="9">
    <source>
        <dbReference type="ARBA" id="ARBA00022756"/>
    </source>
</evidence>
<evidence type="ECO:0000256" key="6">
    <source>
        <dbReference type="ARBA" id="ARBA00022691"/>
    </source>
</evidence>
<sequence length="324" mass="35718">MDMIKLAKEIIEGRRLSEAEDLSFFEDCDLDDLLKGADMIRAHFNGDKVDLCTIINARSGKCGENCKYCAQSVHYKTNCEVYDFLDEEEILNNARENYKAGVDRFAIVTSGRALSGEEFEKCLRSFKLIRKECPGLGLCASLGLLSREQFEALKNAGVSRIHNNIETSPSFFPSICTSHTINDKLNTIENAKLAGLDVCSGGIFGLGESFKQRIEMALTLSKIDVVSIPINVLIAIKGTPLERMPHLEEDEILRSIAMFKYINPAANVRLAGGRILVDKAGKRAFNSGASASITGNMLTTSGYTIESDRRMLSSMHRELAKAAN</sequence>
<dbReference type="GO" id="GO:0051537">
    <property type="term" value="F:2 iron, 2 sulfur cluster binding"/>
    <property type="evidence" value="ECO:0007669"/>
    <property type="project" value="UniProtKB-KW"/>
</dbReference>
<dbReference type="HAMAP" id="MF_01694">
    <property type="entry name" value="BioB"/>
    <property type="match status" value="1"/>
</dbReference>
<dbReference type="GO" id="GO:0051539">
    <property type="term" value="F:4 iron, 4 sulfur cluster binding"/>
    <property type="evidence" value="ECO:0007669"/>
    <property type="project" value="UniProtKB-KW"/>
</dbReference>
<feature type="binding site" evidence="13 14">
    <location>
        <position position="62"/>
    </location>
    <ligand>
        <name>[4Fe-4S] cluster</name>
        <dbReference type="ChEBI" id="CHEBI:49883"/>
        <note>4Fe-4S-S-AdoMet</note>
    </ligand>
</feature>
<comment type="similarity">
    <text evidence="2 13">Belongs to the radical SAM superfamily. Biotin synthase family.</text>
</comment>
<evidence type="ECO:0000256" key="5">
    <source>
        <dbReference type="ARBA" id="ARBA00022679"/>
    </source>
</evidence>
<dbReference type="SUPFAM" id="SSF102114">
    <property type="entry name" value="Radical SAM enzymes"/>
    <property type="match status" value="1"/>
</dbReference>
<dbReference type="PANTHER" id="PTHR22976:SF2">
    <property type="entry name" value="BIOTIN SYNTHASE, MITOCHONDRIAL"/>
    <property type="match status" value="1"/>
</dbReference>
<dbReference type="EC" id="2.8.1.6" evidence="3 13"/>
<evidence type="ECO:0000256" key="11">
    <source>
        <dbReference type="ARBA" id="ARBA00023014"/>
    </source>
</evidence>
<keyword evidence="9 13" id="KW-0093">Biotin biosynthesis</keyword>
<organism evidence="16 17">
    <name type="scientific">Lachnospira multipara</name>
    <dbReference type="NCBI Taxonomy" id="28051"/>
    <lineage>
        <taxon>Bacteria</taxon>
        <taxon>Bacillati</taxon>
        <taxon>Bacillota</taxon>
        <taxon>Clostridia</taxon>
        <taxon>Lachnospirales</taxon>
        <taxon>Lachnospiraceae</taxon>
        <taxon>Lachnospira</taxon>
    </lineage>
</organism>
<dbReference type="SMART" id="SM00729">
    <property type="entry name" value="Elp3"/>
    <property type="match status" value="1"/>
</dbReference>
<evidence type="ECO:0000313" key="17">
    <source>
        <dbReference type="Proteomes" id="UP000236726"/>
    </source>
</evidence>
<dbReference type="InterPro" id="IPR006638">
    <property type="entry name" value="Elp3/MiaA/NifB-like_rSAM"/>
</dbReference>
<feature type="domain" description="Radical SAM core" evidence="15">
    <location>
        <begin position="44"/>
        <end position="274"/>
    </location>
</feature>
<dbReference type="Pfam" id="PF04055">
    <property type="entry name" value="Radical_SAM"/>
    <property type="match status" value="1"/>
</dbReference>
<name>A0A1H5U896_9FIRM</name>
<gene>
    <name evidence="13" type="primary">bioB</name>
    <name evidence="16" type="ORF">SAMN05216537_106143</name>
</gene>
<evidence type="ECO:0000256" key="10">
    <source>
        <dbReference type="ARBA" id="ARBA00023004"/>
    </source>
</evidence>
<keyword evidence="7 13" id="KW-0001">2Fe-2S</keyword>
<evidence type="ECO:0000256" key="3">
    <source>
        <dbReference type="ARBA" id="ARBA00012236"/>
    </source>
</evidence>
<evidence type="ECO:0000256" key="1">
    <source>
        <dbReference type="ARBA" id="ARBA00004942"/>
    </source>
</evidence>
<dbReference type="GO" id="GO:0004076">
    <property type="term" value="F:biotin synthase activity"/>
    <property type="evidence" value="ECO:0007669"/>
    <property type="project" value="UniProtKB-UniRule"/>
</dbReference>
<comment type="function">
    <text evidence="13">Catalyzes the conversion of dethiobiotin (DTB) to biotin by the insertion of a sulfur atom into dethiobiotin via a radical-based mechanism.</text>
</comment>
<evidence type="ECO:0000256" key="14">
    <source>
        <dbReference type="PIRSR" id="PIRSR001619-1"/>
    </source>
</evidence>
<evidence type="ECO:0000256" key="8">
    <source>
        <dbReference type="ARBA" id="ARBA00022723"/>
    </source>
</evidence>
<dbReference type="InterPro" id="IPR058240">
    <property type="entry name" value="rSAM_sf"/>
</dbReference>
<dbReference type="PIRSF" id="PIRSF001619">
    <property type="entry name" value="Biotin_synth"/>
    <property type="match status" value="1"/>
</dbReference>
<feature type="binding site" evidence="13 14">
    <location>
        <position position="139"/>
    </location>
    <ligand>
        <name>[2Fe-2S] cluster</name>
        <dbReference type="ChEBI" id="CHEBI:190135"/>
    </ligand>
</feature>
<dbReference type="InterPro" id="IPR010722">
    <property type="entry name" value="BATS_dom"/>
</dbReference>
<feature type="binding site" evidence="13 14">
    <location>
        <position position="269"/>
    </location>
    <ligand>
        <name>[2Fe-2S] cluster</name>
        <dbReference type="ChEBI" id="CHEBI:190135"/>
    </ligand>
</feature>
<keyword evidence="8 13" id="KW-0479">Metal-binding</keyword>
<keyword evidence="6 13" id="KW-0949">S-adenosyl-L-methionine</keyword>
<comment type="catalytic activity">
    <reaction evidence="12 13">
        <text>(4R,5S)-dethiobiotin + (sulfur carrier)-SH + 2 reduced [2Fe-2S]-[ferredoxin] + 2 S-adenosyl-L-methionine = (sulfur carrier)-H + biotin + 2 5'-deoxyadenosine + 2 L-methionine + 2 oxidized [2Fe-2S]-[ferredoxin]</text>
        <dbReference type="Rhea" id="RHEA:22060"/>
        <dbReference type="Rhea" id="RHEA-COMP:10000"/>
        <dbReference type="Rhea" id="RHEA-COMP:10001"/>
        <dbReference type="Rhea" id="RHEA-COMP:14737"/>
        <dbReference type="Rhea" id="RHEA-COMP:14739"/>
        <dbReference type="ChEBI" id="CHEBI:17319"/>
        <dbReference type="ChEBI" id="CHEBI:29917"/>
        <dbReference type="ChEBI" id="CHEBI:33737"/>
        <dbReference type="ChEBI" id="CHEBI:33738"/>
        <dbReference type="ChEBI" id="CHEBI:57586"/>
        <dbReference type="ChEBI" id="CHEBI:57844"/>
        <dbReference type="ChEBI" id="CHEBI:59789"/>
        <dbReference type="ChEBI" id="CHEBI:64428"/>
        <dbReference type="ChEBI" id="CHEBI:149473"/>
        <dbReference type="EC" id="2.8.1.6"/>
    </reaction>
</comment>
<dbReference type="NCBIfam" id="TIGR00433">
    <property type="entry name" value="bioB"/>
    <property type="match status" value="1"/>
</dbReference>
<comment type="caution">
    <text evidence="13">Lacks conserved residue(s) required for the propagation of feature annotation.</text>
</comment>
<feature type="binding site" evidence="13 14">
    <location>
        <position position="69"/>
    </location>
    <ligand>
        <name>[4Fe-4S] cluster</name>
        <dbReference type="ChEBI" id="CHEBI:49883"/>
        <note>4Fe-4S-S-AdoMet</note>
    </ligand>
</feature>
<keyword evidence="4 13" id="KW-0004">4Fe-4S</keyword>
<dbReference type="PANTHER" id="PTHR22976">
    <property type="entry name" value="BIOTIN SYNTHASE"/>
    <property type="match status" value="1"/>
</dbReference>
<dbReference type="InterPro" id="IPR007197">
    <property type="entry name" value="rSAM"/>
</dbReference>
<dbReference type="InterPro" id="IPR024177">
    <property type="entry name" value="Biotin_synthase"/>
</dbReference>
<keyword evidence="17" id="KW-1185">Reference proteome</keyword>
<comment type="pathway">
    <text evidence="1 13">Cofactor biosynthesis; biotin biosynthesis; biotin from 7,8-diaminononanoate: step 2/2.</text>
</comment>
<proteinExistence type="inferred from homology"/>
<dbReference type="UniPathway" id="UPA00078">
    <property type="reaction ID" value="UER00162"/>
</dbReference>
<dbReference type="Proteomes" id="UP000236726">
    <property type="component" value="Unassembled WGS sequence"/>
</dbReference>
<dbReference type="InterPro" id="IPR002684">
    <property type="entry name" value="Biotin_synth/BioAB"/>
</dbReference>
<dbReference type="SFLD" id="SFLDG01278">
    <property type="entry name" value="biotin_synthase_like"/>
    <property type="match status" value="1"/>
</dbReference>
<evidence type="ECO:0000256" key="2">
    <source>
        <dbReference type="ARBA" id="ARBA00010765"/>
    </source>
</evidence>
<dbReference type="SFLD" id="SFLDG01060">
    <property type="entry name" value="BATS_domain_containing"/>
    <property type="match status" value="1"/>
</dbReference>
<dbReference type="SMART" id="SM00876">
    <property type="entry name" value="BATS"/>
    <property type="match status" value="1"/>
</dbReference>
<dbReference type="GO" id="GO:0005506">
    <property type="term" value="F:iron ion binding"/>
    <property type="evidence" value="ECO:0007669"/>
    <property type="project" value="UniProtKB-UniRule"/>
</dbReference>
<evidence type="ECO:0000256" key="7">
    <source>
        <dbReference type="ARBA" id="ARBA00022714"/>
    </source>
</evidence>
<keyword evidence="5 13" id="KW-0808">Transferase</keyword>
<keyword evidence="10 13" id="KW-0408">Iron</keyword>
<evidence type="ECO:0000256" key="4">
    <source>
        <dbReference type="ARBA" id="ARBA00022485"/>
    </source>
</evidence>
<feature type="binding site" evidence="13 14">
    <location>
        <position position="66"/>
    </location>
    <ligand>
        <name>[4Fe-4S] cluster</name>
        <dbReference type="ChEBI" id="CHEBI:49883"/>
        <note>4Fe-4S-S-AdoMet</note>
    </ligand>
</feature>
<dbReference type="InterPro" id="IPR013785">
    <property type="entry name" value="Aldolase_TIM"/>
</dbReference>
<evidence type="ECO:0000259" key="15">
    <source>
        <dbReference type="PROSITE" id="PS51918"/>
    </source>
</evidence>
<evidence type="ECO:0000256" key="12">
    <source>
        <dbReference type="ARBA" id="ARBA00051157"/>
    </source>
</evidence>
<dbReference type="EMBL" id="FNUL01000006">
    <property type="protein sequence ID" value="SEF71335.1"/>
    <property type="molecule type" value="Genomic_DNA"/>
</dbReference>
<dbReference type="RefSeq" id="WP_103952690.1">
    <property type="nucleotide sequence ID" value="NZ_FNUL01000006.1"/>
</dbReference>
<accession>A0A1H5U896</accession>
<dbReference type="AlphaFoldDB" id="A0A1H5U896"/>
<protein>
    <recommendedName>
        <fullName evidence="3 13">Biotin synthase</fullName>
        <ecNumber evidence="3 13">2.8.1.6</ecNumber>
    </recommendedName>
</protein>
<evidence type="ECO:0000313" key="16">
    <source>
        <dbReference type="EMBL" id="SEF71335.1"/>
    </source>
</evidence>
<keyword evidence="11 13" id="KW-0411">Iron-sulfur</keyword>
<dbReference type="SFLD" id="SFLDS00029">
    <property type="entry name" value="Radical_SAM"/>
    <property type="match status" value="1"/>
</dbReference>
<comment type="cofactor">
    <cofactor evidence="13">
        <name>[2Fe-2S] cluster</name>
        <dbReference type="ChEBI" id="CHEBI:190135"/>
    </cofactor>
    <text evidence="13">Binds 1 [2Fe-2S] cluster. The cluster is coordinated with 3 cysteines and 1 arginine.</text>
</comment>
<dbReference type="GO" id="GO:0009102">
    <property type="term" value="P:biotin biosynthetic process"/>
    <property type="evidence" value="ECO:0007669"/>
    <property type="project" value="UniProtKB-UniRule"/>
</dbReference>
<comment type="cofactor">
    <cofactor evidence="13 14">
        <name>[4Fe-4S] cluster</name>
        <dbReference type="ChEBI" id="CHEBI:49883"/>
    </cofactor>
    <text evidence="13 14">Binds 1 [4Fe-4S] cluster. The cluster is coordinated with 3 cysteines and an exchangeable S-adenosyl-L-methionine.</text>
</comment>
<feature type="binding site" evidence="13 14">
    <location>
        <position position="199"/>
    </location>
    <ligand>
        <name>[2Fe-2S] cluster</name>
        <dbReference type="ChEBI" id="CHEBI:190135"/>
    </ligand>
</feature>
<evidence type="ECO:0000256" key="13">
    <source>
        <dbReference type="HAMAP-Rule" id="MF_01694"/>
    </source>
</evidence>
<comment type="cofactor">
    <cofactor evidence="14">
        <name>[2Fe-2S] cluster</name>
        <dbReference type="ChEBI" id="CHEBI:190135"/>
    </cofactor>
    <text evidence="14">Binds 1 [2Fe-2S] cluster. The cluster is coordinated with 3 cysteines and 1 arginine.</text>
</comment>
<dbReference type="Pfam" id="PF06968">
    <property type="entry name" value="BATS"/>
    <property type="match status" value="1"/>
</dbReference>
<comment type="subunit">
    <text evidence="13">Homodimer.</text>
</comment>
<reference evidence="16 17" key="1">
    <citation type="submission" date="2016-10" db="EMBL/GenBank/DDBJ databases">
        <authorList>
            <person name="de Groot N.N."/>
        </authorList>
    </citation>
    <scope>NUCLEOTIDE SEQUENCE [LARGE SCALE GENOMIC DNA]</scope>
    <source>
        <strain evidence="16 17">D15d</strain>
    </source>
</reference>